<keyword evidence="3" id="KW-0342">GTP-binding</keyword>
<dbReference type="GO" id="GO:0008333">
    <property type="term" value="P:endosome to lysosome transport"/>
    <property type="evidence" value="ECO:0007669"/>
    <property type="project" value="TreeGrafter"/>
</dbReference>
<reference evidence="4" key="1">
    <citation type="submission" date="2014-11" db="EMBL/GenBank/DDBJ databases">
        <authorList>
            <person name="Otto D Thomas"/>
            <person name="Naeem Raeece"/>
        </authorList>
    </citation>
    <scope>NUCLEOTIDE SEQUENCE</scope>
</reference>
<dbReference type="AlphaFoldDB" id="A0A0G4IDD6"/>
<dbReference type="PANTHER" id="PTHR47981">
    <property type="entry name" value="RAB FAMILY"/>
    <property type="match status" value="1"/>
</dbReference>
<dbReference type="InterPro" id="IPR027417">
    <property type="entry name" value="P-loop_NTPase"/>
</dbReference>
<dbReference type="PROSITE" id="PS51419">
    <property type="entry name" value="RAB"/>
    <property type="match status" value="1"/>
</dbReference>
<gene>
    <name evidence="4" type="ORF">Cvel_2339</name>
</gene>
<dbReference type="GO" id="GO:0005770">
    <property type="term" value="C:late endosome"/>
    <property type="evidence" value="ECO:0007669"/>
    <property type="project" value="TreeGrafter"/>
</dbReference>
<dbReference type="GO" id="GO:0005764">
    <property type="term" value="C:lysosome"/>
    <property type="evidence" value="ECO:0007669"/>
    <property type="project" value="TreeGrafter"/>
</dbReference>
<dbReference type="VEuPathDB" id="CryptoDB:Cvel_2339"/>
<dbReference type="PRINTS" id="PR00449">
    <property type="entry name" value="RASTRNSFRMNG"/>
</dbReference>
<dbReference type="GO" id="GO:0045335">
    <property type="term" value="C:phagocytic vesicle"/>
    <property type="evidence" value="ECO:0007669"/>
    <property type="project" value="TreeGrafter"/>
</dbReference>
<evidence type="ECO:0000313" key="4">
    <source>
        <dbReference type="EMBL" id="CEM55231.1"/>
    </source>
</evidence>
<dbReference type="SUPFAM" id="SSF52540">
    <property type="entry name" value="P-loop containing nucleoside triphosphate hydrolases"/>
    <property type="match status" value="1"/>
</dbReference>
<dbReference type="PhylomeDB" id="A0A0G4IDD6"/>
<dbReference type="EMBL" id="CDMZ01005854">
    <property type="protein sequence ID" value="CEM55231.1"/>
    <property type="molecule type" value="Genomic_DNA"/>
</dbReference>
<comment type="similarity">
    <text evidence="1">Belongs to the small GTPase superfamily. Rab family.</text>
</comment>
<dbReference type="GO" id="GO:0090385">
    <property type="term" value="P:phagosome-lysosome fusion"/>
    <property type="evidence" value="ECO:0007669"/>
    <property type="project" value="TreeGrafter"/>
</dbReference>
<evidence type="ECO:0000256" key="2">
    <source>
        <dbReference type="ARBA" id="ARBA00022741"/>
    </source>
</evidence>
<dbReference type="Gene3D" id="3.40.50.300">
    <property type="entry name" value="P-loop containing nucleotide triphosphate hydrolases"/>
    <property type="match status" value="1"/>
</dbReference>
<name>A0A0G4IDD6_9ALVE</name>
<accession>A0A0G4IDD6</accession>
<dbReference type="GO" id="GO:0005525">
    <property type="term" value="F:GTP binding"/>
    <property type="evidence" value="ECO:0007669"/>
    <property type="project" value="UniProtKB-KW"/>
</dbReference>
<dbReference type="CDD" id="cd00882">
    <property type="entry name" value="Ras_like_GTPase"/>
    <property type="match status" value="1"/>
</dbReference>
<dbReference type="PANTHER" id="PTHR47981:SF20">
    <property type="entry name" value="RAS-RELATED PROTEIN RAB-7A"/>
    <property type="match status" value="1"/>
</dbReference>
<dbReference type="Pfam" id="PF08477">
    <property type="entry name" value="Roc"/>
    <property type="match status" value="1"/>
</dbReference>
<evidence type="ECO:0000256" key="1">
    <source>
        <dbReference type="ARBA" id="ARBA00006270"/>
    </source>
</evidence>
<organism evidence="4">
    <name type="scientific">Chromera velia CCMP2878</name>
    <dbReference type="NCBI Taxonomy" id="1169474"/>
    <lineage>
        <taxon>Eukaryota</taxon>
        <taxon>Sar</taxon>
        <taxon>Alveolata</taxon>
        <taxon>Colpodellida</taxon>
        <taxon>Chromeraceae</taxon>
        <taxon>Chromera</taxon>
    </lineage>
</organism>
<keyword evidence="2" id="KW-0547">Nucleotide-binding</keyword>
<protein>
    <submittedName>
        <fullName evidence="4">Uncharacterized protein</fullName>
    </submittedName>
</protein>
<evidence type="ECO:0000256" key="3">
    <source>
        <dbReference type="ARBA" id="ARBA00023134"/>
    </source>
</evidence>
<proteinExistence type="inferred from homology"/>
<sequence length="234" mass="26316">MGSGSSKKKRDDKPPQQKLDYVRLKAVLVGNTRSGKTAIFNRYITNQYSPYYEKTKKAIFGQKISLTTQPVTATFCLELWDTPSDVEDPSLLHVILSDAQIIIICVDAMHEDVADNVKTWMENEIICHYVRENSARVAVLVTKCDLCPPNVAEVFTQSLDELTAPDSQYPIALWCPVSAKEKINLEGSSDAVKQMCSIMLFCYAEAKKELDKVDVYDPNKGEMATLQEFFSRKG</sequence>